<comment type="similarity">
    <text evidence="1">Belongs to the iron/ascorbate-dependent oxidoreductase family.</text>
</comment>
<organism evidence="8 9">
    <name type="scientific">Eumeta variegata</name>
    <name type="common">Bagworm moth</name>
    <name type="synonym">Eumeta japonica</name>
    <dbReference type="NCBI Taxonomy" id="151549"/>
    <lineage>
        <taxon>Eukaryota</taxon>
        <taxon>Metazoa</taxon>
        <taxon>Ecdysozoa</taxon>
        <taxon>Arthropoda</taxon>
        <taxon>Hexapoda</taxon>
        <taxon>Insecta</taxon>
        <taxon>Pterygota</taxon>
        <taxon>Neoptera</taxon>
        <taxon>Endopterygota</taxon>
        <taxon>Lepidoptera</taxon>
        <taxon>Glossata</taxon>
        <taxon>Ditrysia</taxon>
        <taxon>Tineoidea</taxon>
        <taxon>Psychidae</taxon>
        <taxon>Oiketicinae</taxon>
        <taxon>Eumeta</taxon>
    </lineage>
</organism>
<dbReference type="PANTHER" id="PTHR10209">
    <property type="entry name" value="OXIDOREDUCTASE, 2OG-FE II OXYGENASE FAMILY PROTEIN"/>
    <property type="match status" value="1"/>
</dbReference>
<evidence type="ECO:0000313" key="9">
    <source>
        <dbReference type="Proteomes" id="UP000299102"/>
    </source>
</evidence>
<comment type="caution">
    <text evidence="8">The sequence shown here is derived from an EMBL/GenBank/DDBJ whole genome shotgun (WGS) entry which is preliminary data.</text>
</comment>
<protein>
    <submittedName>
        <fullName evidence="8">Gibberellin 20 oxidase 3</fullName>
    </submittedName>
</protein>
<dbReference type="Pfam" id="PF14226">
    <property type="entry name" value="DIOX_N"/>
    <property type="match status" value="1"/>
</dbReference>
<feature type="region of interest" description="Disordered" evidence="5">
    <location>
        <begin position="180"/>
        <end position="199"/>
    </location>
</feature>
<keyword evidence="2" id="KW-0479">Metal-binding</keyword>
<keyword evidence="4" id="KW-0408">Iron</keyword>
<dbReference type="PANTHER" id="PTHR10209:SF881">
    <property type="entry name" value="FI07970P-RELATED"/>
    <property type="match status" value="1"/>
</dbReference>
<dbReference type="InterPro" id="IPR027443">
    <property type="entry name" value="IPNS-like_sf"/>
</dbReference>
<accession>A0A4C1TJ51</accession>
<proteinExistence type="inferred from homology"/>
<dbReference type="GO" id="GO:0016491">
    <property type="term" value="F:oxidoreductase activity"/>
    <property type="evidence" value="ECO:0007669"/>
    <property type="project" value="UniProtKB-KW"/>
</dbReference>
<evidence type="ECO:0000259" key="7">
    <source>
        <dbReference type="Pfam" id="PF14226"/>
    </source>
</evidence>
<dbReference type="EMBL" id="BGZK01005477">
    <property type="protein sequence ID" value="GBP14226.1"/>
    <property type="molecule type" value="Genomic_DNA"/>
</dbReference>
<dbReference type="STRING" id="151549.A0A4C1TJ51"/>
<evidence type="ECO:0000256" key="1">
    <source>
        <dbReference type="ARBA" id="ARBA00008056"/>
    </source>
</evidence>
<dbReference type="Pfam" id="PF03171">
    <property type="entry name" value="2OG-FeII_Oxy"/>
    <property type="match status" value="1"/>
</dbReference>
<keyword evidence="9" id="KW-1185">Reference proteome</keyword>
<evidence type="ECO:0000256" key="3">
    <source>
        <dbReference type="ARBA" id="ARBA00023002"/>
    </source>
</evidence>
<name>A0A4C1TJ51_EUMVA</name>
<dbReference type="Proteomes" id="UP000299102">
    <property type="component" value="Unassembled WGS sequence"/>
</dbReference>
<dbReference type="SUPFAM" id="SSF51197">
    <property type="entry name" value="Clavaminate synthase-like"/>
    <property type="match status" value="1"/>
</dbReference>
<sequence>MALLVNHGISDDKLKTAWDHLDDFVDLPSDVKDIYIRTDGDNHGYVSPGVERFEGKTPELRHAFNICTLNASNLPEEPLPGFADHISVLAEDFKALSRFLLQALALSLDIPQTFFLEKHSHMLSGDHDNETTLRLLYYPPIIEDDENSKNEFIKGQCKYSYQRCLADQPDFRPQYNARDELTDVDGDDSKGLNGSLNSTERQLPNGAVIRCGAHTDYGTFTLLAQDSEGGLEVKLPGSEKWQRVGHLPGAILINCGEILSIWTENRYPALLTDKTTPAKNSQKSFKIAKENFALMQDLQEFQAQLATKSEFR</sequence>
<dbReference type="InterPro" id="IPR044861">
    <property type="entry name" value="IPNS-like_FE2OG_OXY"/>
</dbReference>
<feature type="domain" description="Non-haem dioxygenase N-terminal" evidence="7">
    <location>
        <begin position="3"/>
        <end position="71"/>
    </location>
</feature>
<evidence type="ECO:0000259" key="6">
    <source>
        <dbReference type="Pfam" id="PF03171"/>
    </source>
</evidence>
<evidence type="ECO:0000256" key="2">
    <source>
        <dbReference type="ARBA" id="ARBA00022723"/>
    </source>
</evidence>
<dbReference type="OrthoDB" id="288590at2759"/>
<gene>
    <name evidence="8" type="primary">GA20OX3</name>
    <name evidence="8" type="ORF">EVAR_72044_1</name>
</gene>
<feature type="domain" description="Isopenicillin N synthase-like Fe(2+) 2OG dioxygenase" evidence="6">
    <location>
        <begin position="208"/>
        <end position="269"/>
    </location>
</feature>
<keyword evidence="3" id="KW-0560">Oxidoreductase</keyword>
<evidence type="ECO:0000256" key="4">
    <source>
        <dbReference type="ARBA" id="ARBA00023004"/>
    </source>
</evidence>
<dbReference type="Gene3D" id="2.60.120.330">
    <property type="entry name" value="B-lactam Antibiotic, Isopenicillin N Synthase, Chain"/>
    <property type="match status" value="1"/>
</dbReference>
<evidence type="ECO:0000313" key="8">
    <source>
        <dbReference type="EMBL" id="GBP14226.1"/>
    </source>
</evidence>
<dbReference type="GO" id="GO:0046872">
    <property type="term" value="F:metal ion binding"/>
    <property type="evidence" value="ECO:0007669"/>
    <property type="project" value="UniProtKB-KW"/>
</dbReference>
<dbReference type="AlphaFoldDB" id="A0A4C1TJ51"/>
<evidence type="ECO:0000256" key="5">
    <source>
        <dbReference type="SAM" id="MobiDB-lite"/>
    </source>
</evidence>
<reference evidence="8 9" key="1">
    <citation type="journal article" date="2019" name="Commun. Biol.">
        <title>The bagworm genome reveals a unique fibroin gene that provides high tensile strength.</title>
        <authorList>
            <person name="Kono N."/>
            <person name="Nakamura H."/>
            <person name="Ohtoshi R."/>
            <person name="Tomita M."/>
            <person name="Numata K."/>
            <person name="Arakawa K."/>
        </authorList>
    </citation>
    <scope>NUCLEOTIDE SEQUENCE [LARGE SCALE GENOMIC DNA]</scope>
</reference>
<dbReference type="InterPro" id="IPR026992">
    <property type="entry name" value="DIOX_N"/>
</dbReference>